<name>A0A250XU79_9CHLO</name>
<dbReference type="AlphaFoldDB" id="A0A250XU79"/>
<dbReference type="InterPro" id="IPR056924">
    <property type="entry name" value="SH3_Tf2-1"/>
</dbReference>
<feature type="region of interest" description="Disordered" evidence="1">
    <location>
        <begin position="1"/>
        <end position="21"/>
    </location>
</feature>
<dbReference type="Pfam" id="PF24626">
    <property type="entry name" value="SH3_Tf2-1"/>
    <property type="match status" value="1"/>
</dbReference>
<accession>A0A250XU79</accession>
<evidence type="ECO:0000259" key="2">
    <source>
        <dbReference type="Pfam" id="PF24626"/>
    </source>
</evidence>
<evidence type="ECO:0000256" key="1">
    <source>
        <dbReference type="SAM" id="MobiDB-lite"/>
    </source>
</evidence>
<keyword evidence="4" id="KW-1185">Reference proteome</keyword>
<organism evidence="3 4">
    <name type="scientific">Chlamydomonas eustigma</name>
    <dbReference type="NCBI Taxonomy" id="1157962"/>
    <lineage>
        <taxon>Eukaryota</taxon>
        <taxon>Viridiplantae</taxon>
        <taxon>Chlorophyta</taxon>
        <taxon>core chlorophytes</taxon>
        <taxon>Chlorophyceae</taxon>
        <taxon>CS clade</taxon>
        <taxon>Chlamydomonadales</taxon>
        <taxon>Chlamydomonadaceae</taxon>
        <taxon>Chlamydomonas</taxon>
    </lineage>
</organism>
<gene>
    <name evidence="3" type="ORF">CEUSTIGMA_g14025.t1</name>
</gene>
<dbReference type="Proteomes" id="UP000232323">
    <property type="component" value="Unassembled WGS sequence"/>
</dbReference>
<reference evidence="3 4" key="1">
    <citation type="submission" date="2017-08" db="EMBL/GenBank/DDBJ databases">
        <title>Acidophilic green algal genome provides insights into adaptation to an acidic environment.</title>
        <authorList>
            <person name="Hirooka S."/>
            <person name="Hirose Y."/>
            <person name="Kanesaki Y."/>
            <person name="Higuchi S."/>
            <person name="Fujiwara T."/>
            <person name="Onuma R."/>
            <person name="Era A."/>
            <person name="Ohbayashi R."/>
            <person name="Uzuka A."/>
            <person name="Nozaki H."/>
            <person name="Yoshikawa H."/>
            <person name="Miyagishima S.Y."/>
        </authorList>
    </citation>
    <scope>NUCLEOTIDE SEQUENCE [LARGE SCALE GENOMIC DNA]</scope>
    <source>
        <strain evidence="3 4">NIES-2499</strain>
    </source>
</reference>
<dbReference type="PANTHER" id="PTHR46148:SF52">
    <property type="entry name" value="OS04G0603800 PROTEIN"/>
    <property type="match status" value="1"/>
</dbReference>
<evidence type="ECO:0000313" key="3">
    <source>
        <dbReference type="EMBL" id="GAX86617.1"/>
    </source>
</evidence>
<feature type="compositionally biased region" description="Polar residues" evidence="1">
    <location>
        <begin position="7"/>
        <end position="18"/>
    </location>
</feature>
<sequence>MRFSSKRFVQNSRASQITGGKARALQVHHSDEDAATAPASDIIQELRAAKRKLQPRYYGPFRVTKVVSDVAYKLELPPHFKIHPVIHISHLKANQDGSQDFPSRPEYKSPPPAIIVGEGETAEEYFSVGAIRNHNCGKTALLSSHFSERRDAVYINCRLFDATTPQDFVKEVLTVLIHKMSTLIEDKDSWEQLKRSLPPKILAGFASGFQITMRGAEMKSWAYSLSELVKSIMSEDPAKNEEPDMNALIKAFK</sequence>
<dbReference type="PANTHER" id="PTHR46148">
    <property type="entry name" value="CHROMO DOMAIN-CONTAINING PROTEIN"/>
    <property type="match status" value="1"/>
</dbReference>
<proteinExistence type="predicted"/>
<protein>
    <recommendedName>
        <fullName evidence="2">Tf2-1-like SH3-like domain-containing protein</fullName>
    </recommendedName>
</protein>
<dbReference type="EMBL" id="BEGY01000407">
    <property type="protein sequence ID" value="GAX86617.1"/>
    <property type="molecule type" value="Genomic_DNA"/>
</dbReference>
<feature type="domain" description="Tf2-1-like SH3-like" evidence="2">
    <location>
        <begin position="48"/>
        <end position="93"/>
    </location>
</feature>
<comment type="caution">
    <text evidence="3">The sequence shown here is derived from an EMBL/GenBank/DDBJ whole genome shotgun (WGS) entry which is preliminary data.</text>
</comment>
<evidence type="ECO:0000313" key="4">
    <source>
        <dbReference type="Proteomes" id="UP000232323"/>
    </source>
</evidence>
<dbReference type="OrthoDB" id="2020640at2759"/>